<reference evidence="1 2" key="1">
    <citation type="journal article" date="2024" name="Commun. Biol.">
        <title>Comparative genomic analysis of thermophilic fungi reveals convergent evolutionary adaptations and gene losses.</title>
        <authorList>
            <person name="Steindorff A.S."/>
            <person name="Aguilar-Pontes M.V."/>
            <person name="Robinson A.J."/>
            <person name="Andreopoulos B."/>
            <person name="LaButti K."/>
            <person name="Kuo A."/>
            <person name="Mondo S."/>
            <person name="Riley R."/>
            <person name="Otillar R."/>
            <person name="Haridas S."/>
            <person name="Lipzen A."/>
            <person name="Grimwood J."/>
            <person name="Schmutz J."/>
            <person name="Clum A."/>
            <person name="Reid I.D."/>
            <person name="Moisan M.C."/>
            <person name="Butler G."/>
            <person name="Nguyen T.T.M."/>
            <person name="Dewar K."/>
            <person name="Conant G."/>
            <person name="Drula E."/>
            <person name="Henrissat B."/>
            <person name="Hansel C."/>
            <person name="Singer S."/>
            <person name="Hutchinson M.I."/>
            <person name="de Vries R.P."/>
            <person name="Natvig D.O."/>
            <person name="Powell A.J."/>
            <person name="Tsang A."/>
            <person name="Grigoriev I.V."/>
        </authorList>
    </citation>
    <scope>NUCLEOTIDE SEQUENCE [LARGE SCALE GENOMIC DNA]</scope>
    <source>
        <strain evidence="1 2">CBS 494.80</strain>
    </source>
</reference>
<organism evidence="1 2">
    <name type="scientific">Oculimacula yallundae</name>
    <dbReference type="NCBI Taxonomy" id="86028"/>
    <lineage>
        <taxon>Eukaryota</taxon>
        <taxon>Fungi</taxon>
        <taxon>Dikarya</taxon>
        <taxon>Ascomycota</taxon>
        <taxon>Pezizomycotina</taxon>
        <taxon>Leotiomycetes</taxon>
        <taxon>Helotiales</taxon>
        <taxon>Ploettnerulaceae</taxon>
        <taxon>Oculimacula</taxon>
    </lineage>
</organism>
<proteinExistence type="predicted"/>
<protein>
    <submittedName>
        <fullName evidence="1">Uncharacterized protein</fullName>
    </submittedName>
</protein>
<evidence type="ECO:0000313" key="1">
    <source>
        <dbReference type="EMBL" id="KAL2063789.1"/>
    </source>
</evidence>
<dbReference type="PANTHER" id="PTHR24148:SF73">
    <property type="entry name" value="HET DOMAIN PROTEIN (AFU_ORTHOLOGUE AFUA_8G01020)"/>
    <property type="match status" value="1"/>
</dbReference>
<comment type="caution">
    <text evidence="1">The sequence shown here is derived from an EMBL/GenBank/DDBJ whole genome shotgun (WGS) entry which is preliminary data.</text>
</comment>
<keyword evidence="2" id="KW-1185">Reference proteome</keyword>
<name>A0ABR4C1J9_9HELO</name>
<dbReference type="InterPro" id="IPR052895">
    <property type="entry name" value="HetReg/Transcr_Mod"/>
</dbReference>
<accession>A0ABR4C1J9</accession>
<sequence length="411" mass="46925">MNEIKTEFQTMSKTEDLEESVQWMLRILDRRRGASAADPRDMICAHLSLCSDTLRRFVLVDYNIHVIDLYTNLAREYIQVTGDLSILTYVKPEQSKRKHHLPSWIPDWTTPIVPHRNPYTSDHVDHSYPHTLDHNHILRFSSYRNDTVVCMMRGPTREEIRNTVLRGPLPDRMLAALHSNLGTPQEYVLDGGLSWYHVASELFTWVSHPAQKVVSQDLFTGLFPDFSTVFKPIALLSPTVNRRGHDARTGAEVDASQSSYQNRFEQLLYEIFPSLPRTESPEDTHGLMCDMSWNFHLSLQALCNGHSTSEAYALMLSGRVYEIPQAARSGDILAVFESYPKEAFVLRPSTYSVLSGDDRKELKPEQGESEAKNWRIVTCSSNLGPNTRMMHDLVYAPFTDSVIKSSMFAII</sequence>
<dbReference type="Proteomes" id="UP001595075">
    <property type="component" value="Unassembled WGS sequence"/>
</dbReference>
<gene>
    <name evidence="1" type="ORF">VTL71DRAFT_5594</name>
</gene>
<dbReference type="EMBL" id="JAZHXI010000015">
    <property type="protein sequence ID" value="KAL2063789.1"/>
    <property type="molecule type" value="Genomic_DNA"/>
</dbReference>
<dbReference type="PANTHER" id="PTHR24148">
    <property type="entry name" value="ANKYRIN REPEAT DOMAIN-CONTAINING PROTEIN 39 HOMOLOG-RELATED"/>
    <property type="match status" value="1"/>
</dbReference>
<evidence type="ECO:0000313" key="2">
    <source>
        <dbReference type="Proteomes" id="UP001595075"/>
    </source>
</evidence>